<organism evidence="4 5">
    <name type="scientific">Danionella cerebrum</name>
    <dbReference type="NCBI Taxonomy" id="2873325"/>
    <lineage>
        <taxon>Eukaryota</taxon>
        <taxon>Metazoa</taxon>
        <taxon>Chordata</taxon>
        <taxon>Craniata</taxon>
        <taxon>Vertebrata</taxon>
        <taxon>Euteleostomi</taxon>
        <taxon>Actinopterygii</taxon>
        <taxon>Neopterygii</taxon>
        <taxon>Teleostei</taxon>
        <taxon>Ostariophysi</taxon>
        <taxon>Cypriniformes</taxon>
        <taxon>Danionidae</taxon>
        <taxon>Danioninae</taxon>
        <taxon>Danionella</taxon>
    </lineage>
</organism>
<dbReference type="SUPFAM" id="SSF50044">
    <property type="entry name" value="SH3-domain"/>
    <property type="match status" value="1"/>
</dbReference>
<evidence type="ECO:0000256" key="1">
    <source>
        <dbReference type="ARBA" id="ARBA00022443"/>
    </source>
</evidence>
<comment type="caution">
    <text evidence="4">The sequence shown here is derived from an EMBL/GenBank/DDBJ whole genome shotgun (WGS) entry which is preliminary data.</text>
</comment>
<dbReference type="CDD" id="cd00174">
    <property type="entry name" value="SH3"/>
    <property type="match status" value="1"/>
</dbReference>
<dbReference type="AlphaFoldDB" id="A0A553NLM2"/>
<dbReference type="Gene3D" id="2.30.30.40">
    <property type="entry name" value="SH3 Domains"/>
    <property type="match status" value="1"/>
</dbReference>
<gene>
    <name evidence="4" type="ORF">DNTS_024322</name>
</gene>
<feature type="domain" description="SH3" evidence="3">
    <location>
        <begin position="31"/>
        <end position="91"/>
    </location>
</feature>
<name>A0A553NLM2_9TELE</name>
<dbReference type="Proteomes" id="UP000316079">
    <property type="component" value="Unassembled WGS sequence"/>
</dbReference>
<dbReference type="InterPro" id="IPR036028">
    <property type="entry name" value="SH3-like_dom_sf"/>
</dbReference>
<proteinExistence type="predicted"/>
<accession>A0A553NLM2</accession>
<reference evidence="4 5" key="1">
    <citation type="journal article" date="2019" name="Sci. Data">
        <title>Hybrid genome assembly and annotation of Danionella translucida.</title>
        <authorList>
            <person name="Kadobianskyi M."/>
            <person name="Schulze L."/>
            <person name="Schuelke M."/>
            <person name="Judkewitz B."/>
        </authorList>
    </citation>
    <scope>NUCLEOTIDE SEQUENCE [LARGE SCALE GENOMIC DNA]</scope>
    <source>
        <strain evidence="4 5">Bolton</strain>
    </source>
</reference>
<protein>
    <recommendedName>
        <fullName evidence="3">SH3 domain-containing protein</fullName>
    </recommendedName>
</protein>
<sequence>MQQIYTQNHEDFEVYTTVLSPQVCRRVIIKHQGEMMVVGTDYCTDCEEEVCVRAGEVVLMLYQENTDWCYVRLQNGREGYLPTVCFSVRALTEATAASVSVKCHRITPVAPAISLSSPST</sequence>
<dbReference type="OrthoDB" id="339764at2759"/>
<dbReference type="PROSITE" id="PS50002">
    <property type="entry name" value="SH3"/>
    <property type="match status" value="1"/>
</dbReference>
<dbReference type="EMBL" id="SRMA01026853">
    <property type="protein sequence ID" value="TRY66331.1"/>
    <property type="molecule type" value="Genomic_DNA"/>
</dbReference>
<keyword evidence="1 2" id="KW-0728">SH3 domain</keyword>
<dbReference type="Pfam" id="PF00018">
    <property type="entry name" value="SH3_1"/>
    <property type="match status" value="1"/>
</dbReference>
<evidence type="ECO:0000259" key="3">
    <source>
        <dbReference type="PROSITE" id="PS50002"/>
    </source>
</evidence>
<evidence type="ECO:0000256" key="2">
    <source>
        <dbReference type="PROSITE-ProRule" id="PRU00192"/>
    </source>
</evidence>
<evidence type="ECO:0000313" key="5">
    <source>
        <dbReference type="Proteomes" id="UP000316079"/>
    </source>
</evidence>
<evidence type="ECO:0000313" key="4">
    <source>
        <dbReference type="EMBL" id="TRY66331.1"/>
    </source>
</evidence>
<keyword evidence="5" id="KW-1185">Reference proteome</keyword>
<dbReference type="InterPro" id="IPR001452">
    <property type="entry name" value="SH3_domain"/>
</dbReference>